<dbReference type="PROSITE" id="PS50042">
    <property type="entry name" value="CNMP_BINDING_3"/>
    <property type="match status" value="1"/>
</dbReference>
<dbReference type="InterPro" id="IPR018490">
    <property type="entry name" value="cNMP-bd_dom_sf"/>
</dbReference>
<evidence type="ECO:0000256" key="1">
    <source>
        <dbReference type="SAM" id="Phobius"/>
    </source>
</evidence>
<dbReference type="Proteomes" id="UP001558652">
    <property type="component" value="Unassembled WGS sequence"/>
</dbReference>
<dbReference type="AlphaFoldDB" id="A0ABD0XY14"/>
<dbReference type="EMBL" id="JBFDAA010000020">
    <property type="protein sequence ID" value="KAL1115225.1"/>
    <property type="molecule type" value="Genomic_DNA"/>
</dbReference>
<dbReference type="InterPro" id="IPR051413">
    <property type="entry name" value="K/Na_HCN_channel"/>
</dbReference>
<evidence type="ECO:0000313" key="4">
    <source>
        <dbReference type="Proteomes" id="UP001558652"/>
    </source>
</evidence>
<feature type="transmembrane region" description="Helical" evidence="1">
    <location>
        <begin position="186"/>
        <end position="204"/>
    </location>
</feature>
<feature type="transmembrane region" description="Helical" evidence="1">
    <location>
        <begin position="12"/>
        <end position="32"/>
    </location>
</feature>
<name>A0ABD0XY14_9HEMI</name>
<keyword evidence="1" id="KW-0472">Membrane</keyword>
<keyword evidence="1" id="KW-0812">Transmembrane</keyword>
<keyword evidence="1" id="KW-1133">Transmembrane helix</keyword>
<proteinExistence type="predicted"/>
<sequence>MKADVPSRELRAVVVFLVTLLFYAFTPFRLAFMWDDWTFVLIQTAIDALFLAEIGTNLVDPYFVVHSGFGCPLEVTAGRYLRSYFLPDLLSSLPYELLCWLGALRGDVCKYTSFMYGVKLLTLAKAVNYAELIFKSLRISWAAKQLVYLLFTVMLSIHWHSCLLAILAPMPKPAHFVQGVVAEEMFAYLTAVHLTSSITILAPYKSNDYTLRDRTPTADIVLVIARYFITAYVVAQAMYLAESVYSSEFAHMDLLSQIDALAADLECRHETTRKVKAQLGLLSSRRRPMAEVVVSWFTDHVQADRTMVEYPGFRKKVFDMDIDRSLFTDYVLPSIEKMLCFKGEVVLRKDTPTSLMYYLEYGCVGVFSADGLEICRLYDNSYFGDVFLNSVGQGSIFYFVALELSTIVKLNWGGLNYLFGLEPDACVELKIAFEKRRKRLQEIKNVLDEEGF</sequence>
<feature type="transmembrane region" description="Helical" evidence="1">
    <location>
        <begin position="146"/>
        <end position="166"/>
    </location>
</feature>
<organism evidence="3 4">
    <name type="scientific">Ranatra chinensis</name>
    <dbReference type="NCBI Taxonomy" id="642074"/>
    <lineage>
        <taxon>Eukaryota</taxon>
        <taxon>Metazoa</taxon>
        <taxon>Ecdysozoa</taxon>
        <taxon>Arthropoda</taxon>
        <taxon>Hexapoda</taxon>
        <taxon>Insecta</taxon>
        <taxon>Pterygota</taxon>
        <taxon>Neoptera</taxon>
        <taxon>Paraneoptera</taxon>
        <taxon>Hemiptera</taxon>
        <taxon>Heteroptera</taxon>
        <taxon>Panheteroptera</taxon>
        <taxon>Nepomorpha</taxon>
        <taxon>Nepidae</taxon>
        <taxon>Ranatrinae</taxon>
        <taxon>Ranatra</taxon>
    </lineage>
</organism>
<keyword evidence="4" id="KW-1185">Reference proteome</keyword>
<dbReference type="PANTHER" id="PTHR45689:SF14">
    <property type="entry name" value="CYCLIC NUCLEOTIDE-GATED CATION CHANNEL SUBUNIT A-LIKE PROTEIN"/>
    <property type="match status" value="1"/>
</dbReference>
<feature type="transmembrane region" description="Helical" evidence="1">
    <location>
        <begin position="216"/>
        <end position="239"/>
    </location>
</feature>
<reference evidence="3 4" key="1">
    <citation type="submission" date="2024-07" db="EMBL/GenBank/DDBJ databases">
        <title>Chromosome-level genome assembly of the water stick insect Ranatra chinensis (Heteroptera: Nepidae).</title>
        <authorList>
            <person name="Liu X."/>
        </authorList>
    </citation>
    <scope>NUCLEOTIDE SEQUENCE [LARGE SCALE GENOMIC DNA]</scope>
    <source>
        <strain evidence="3">Cailab_2021Rc</strain>
        <tissue evidence="3">Muscle</tissue>
    </source>
</reference>
<dbReference type="Gene3D" id="2.60.120.10">
    <property type="entry name" value="Jelly Rolls"/>
    <property type="match status" value="1"/>
</dbReference>
<dbReference type="InterPro" id="IPR014710">
    <property type="entry name" value="RmlC-like_jellyroll"/>
</dbReference>
<dbReference type="PANTHER" id="PTHR45689">
    <property type="entry name" value="I[[H]] CHANNEL, ISOFORM E"/>
    <property type="match status" value="1"/>
</dbReference>
<feature type="domain" description="Cyclic nucleotide-binding" evidence="2">
    <location>
        <begin position="343"/>
        <end position="388"/>
    </location>
</feature>
<gene>
    <name evidence="3" type="ORF">AAG570_007256</name>
</gene>
<evidence type="ECO:0000259" key="2">
    <source>
        <dbReference type="PROSITE" id="PS50042"/>
    </source>
</evidence>
<dbReference type="Gene3D" id="1.10.287.70">
    <property type="match status" value="1"/>
</dbReference>
<comment type="caution">
    <text evidence="3">The sequence shown here is derived from an EMBL/GenBank/DDBJ whole genome shotgun (WGS) entry which is preliminary data.</text>
</comment>
<dbReference type="SUPFAM" id="SSF51206">
    <property type="entry name" value="cAMP-binding domain-like"/>
    <property type="match status" value="1"/>
</dbReference>
<protein>
    <recommendedName>
        <fullName evidence="2">Cyclic nucleotide-binding domain-containing protein</fullName>
    </recommendedName>
</protein>
<accession>A0ABD0XY14</accession>
<dbReference type="InterPro" id="IPR000595">
    <property type="entry name" value="cNMP-bd_dom"/>
</dbReference>
<evidence type="ECO:0000313" key="3">
    <source>
        <dbReference type="EMBL" id="KAL1115225.1"/>
    </source>
</evidence>